<dbReference type="EMBL" id="LN714480">
    <property type="protein sequence ID" value="CEL66013.1"/>
    <property type="molecule type" value="Genomic_DNA"/>
</dbReference>
<evidence type="ECO:0000256" key="2">
    <source>
        <dbReference type="SAM" id="SignalP"/>
    </source>
</evidence>
<dbReference type="RefSeq" id="XP_003882084.1">
    <property type="nucleotide sequence ID" value="XM_003882035.1"/>
</dbReference>
<dbReference type="OrthoDB" id="10054414at2759"/>
<keyword evidence="5" id="KW-1185">Reference proteome</keyword>
<feature type="region of interest" description="Disordered" evidence="1">
    <location>
        <begin position="35"/>
        <end position="90"/>
    </location>
</feature>
<proteinExistence type="predicted"/>
<accession>F0VEA8</accession>
<dbReference type="GeneID" id="13444838"/>
<organism evidence="3 5">
    <name type="scientific">Neospora caninum (strain Liverpool)</name>
    <dbReference type="NCBI Taxonomy" id="572307"/>
    <lineage>
        <taxon>Eukaryota</taxon>
        <taxon>Sar</taxon>
        <taxon>Alveolata</taxon>
        <taxon>Apicomplexa</taxon>
        <taxon>Conoidasida</taxon>
        <taxon>Coccidia</taxon>
        <taxon>Eucoccidiorida</taxon>
        <taxon>Eimeriorina</taxon>
        <taxon>Sarcocystidae</taxon>
        <taxon>Neospora</taxon>
    </lineage>
</organism>
<reference evidence="3" key="1">
    <citation type="submission" date="2011-02" db="EMBL/GenBank/DDBJ databases">
        <authorList>
            <person name="Aslett M."/>
        </authorList>
    </citation>
    <scope>NUCLEOTIDE SEQUENCE</scope>
    <source>
        <strain evidence="3">Liverpool</strain>
    </source>
</reference>
<keyword evidence="2" id="KW-0732">Signal</keyword>
<evidence type="ECO:0000313" key="4">
    <source>
        <dbReference type="EMBL" id="CEL66013.1"/>
    </source>
</evidence>
<dbReference type="EMBL" id="FR823387">
    <property type="protein sequence ID" value="CBZ52052.1"/>
    <property type="molecule type" value="Genomic_DNA"/>
</dbReference>
<evidence type="ECO:0000313" key="3">
    <source>
        <dbReference type="EMBL" id="CBZ52052.1"/>
    </source>
</evidence>
<dbReference type="AlphaFoldDB" id="F0VEA8"/>
<reference evidence="4" key="4">
    <citation type="journal article" date="2015" name="PLoS ONE">
        <title>Comprehensive Evaluation of Toxoplasma gondii VEG and Neospora caninum LIV Genomes with Tachyzoite Stage Transcriptome and Proteome Defines Novel Transcript Features.</title>
        <authorList>
            <person name="Ramaprasad A."/>
            <person name="Mourier T."/>
            <person name="Naeem R."/>
            <person name="Malas T.B."/>
            <person name="Moussa E."/>
            <person name="Panigrahi A."/>
            <person name="Vermont S.J."/>
            <person name="Otto T.D."/>
            <person name="Wastling J."/>
            <person name="Pain A."/>
        </authorList>
    </citation>
    <scope>NUCLEOTIDE SEQUENCE</scope>
    <source>
        <strain evidence="4">Liverpool</strain>
    </source>
</reference>
<dbReference type="eggNOG" id="ENOG502SDR4">
    <property type="taxonomic scope" value="Eukaryota"/>
</dbReference>
<evidence type="ECO:0000313" key="5">
    <source>
        <dbReference type="Proteomes" id="UP000007494"/>
    </source>
</evidence>
<sequence>MSLVRLFSLTLAVPLLFSSPPSLPLSFLCLASEPGKPPEAVSAGPKTGSEEKTRSVSPHRPSDTTLQSGGANPRPPSAGTSEQPTVGVGGARARIPGLSLDFSGLGVSAPPLTKKKKKGPKLFTEETMGPWKKHPCLQQLDQAVQSIQAKGLAGKEAAKAFADAIIACGIRVVASDYDRTAISHHSGGSALPTDKHILQSLTRDFHWLGEELERRGIPLYFVTFSDRGENRDGRIAAGPLVEATLKASDAKFGARGVFGFFPPLYSDPDEYQALGLTGPMPMDKSFHVKQVSKVSGVPEEQILLLDDDVTNCVKYCKSGGIAVHVGGHDGFDFRHLHVVTKPALVMH</sequence>
<dbReference type="OMA" id="TEETMGP"/>
<dbReference type="VEuPathDB" id="ToxoDB:NCLIV_018420"/>
<dbReference type="InParanoid" id="F0VEA8"/>
<dbReference type="Proteomes" id="UP000007494">
    <property type="component" value="Chromosome VI"/>
</dbReference>
<reference evidence="5" key="3">
    <citation type="journal article" date="2012" name="PLoS Pathog.">
        <title>Comparative genomics of the apicomplexan parasites Toxoplasma gondii and Neospora caninum: Coccidia differing in host range and transmission strategy.</title>
        <authorList>
            <person name="Reid A.J."/>
            <person name="Vermont S.J."/>
            <person name="Cotton J.A."/>
            <person name="Harris D."/>
            <person name="Hill-Cawthorne G.A."/>
            <person name="Konen-Waisman S."/>
            <person name="Latham S.M."/>
            <person name="Mourier T."/>
            <person name="Norton R."/>
            <person name="Quail M.A."/>
            <person name="Sanders M."/>
            <person name="Shanmugam D."/>
            <person name="Sohal A."/>
            <person name="Wasmuth J.D."/>
            <person name="Brunk B."/>
            <person name="Grigg M.E."/>
            <person name="Howard J.C."/>
            <person name="Parkinson J."/>
            <person name="Roos D.S."/>
            <person name="Trees A.J."/>
            <person name="Berriman M."/>
            <person name="Pain A."/>
            <person name="Wastling J.M."/>
        </authorList>
    </citation>
    <scope>NUCLEOTIDE SEQUENCE [LARGE SCALE GENOMIC DNA]</scope>
    <source>
        <strain evidence="5">Liverpool</strain>
    </source>
</reference>
<evidence type="ECO:0000256" key="1">
    <source>
        <dbReference type="SAM" id="MobiDB-lite"/>
    </source>
</evidence>
<name>F0VEA8_NEOCL</name>
<feature type="signal peptide" evidence="2">
    <location>
        <begin position="1"/>
        <end position="18"/>
    </location>
</feature>
<protein>
    <submittedName>
        <fullName evidence="4">p36 protein, putative</fullName>
    </submittedName>
</protein>
<gene>
    <name evidence="4" type="ORF">BN1204_018420</name>
    <name evidence="3" type="ORF">NCLIV_018420</name>
</gene>
<reference evidence="3" key="2">
    <citation type="submission" date="2011-03" db="EMBL/GenBank/DDBJ databases">
        <title>Comparative genomics and transcriptomics of Neospora caninum and Toxoplasma gondii.</title>
        <authorList>
            <person name="Reid A.J."/>
            <person name="Sohal A."/>
            <person name="Harris D."/>
            <person name="Quail M."/>
            <person name="Sanders M."/>
            <person name="Berriman M."/>
            <person name="Wastling J.M."/>
            <person name="Pain A."/>
        </authorList>
    </citation>
    <scope>NUCLEOTIDE SEQUENCE</scope>
    <source>
        <strain evidence="3">Liverpool</strain>
    </source>
</reference>
<feature type="chain" id="PRO_5007655140" evidence="2">
    <location>
        <begin position="19"/>
        <end position="347"/>
    </location>
</feature>